<keyword evidence="1" id="KW-0534">Nitrate assimilation</keyword>
<protein>
    <recommendedName>
        <fullName evidence="1">High-affinity nitrate transporter</fullName>
    </recommendedName>
</protein>
<evidence type="ECO:0000313" key="3">
    <source>
        <dbReference type="Proteomes" id="UP000231279"/>
    </source>
</evidence>
<evidence type="ECO:0000256" key="1">
    <source>
        <dbReference type="PIRNR" id="PIRNR012939"/>
    </source>
</evidence>
<dbReference type="Proteomes" id="UP000231279">
    <property type="component" value="Unassembled WGS sequence"/>
</dbReference>
<keyword evidence="1" id="KW-0472">Membrane</keyword>
<evidence type="ECO:0000313" key="2">
    <source>
        <dbReference type="EMBL" id="PIN22945.1"/>
    </source>
</evidence>
<dbReference type="GO" id="GO:0042128">
    <property type="term" value="P:nitrate assimilation"/>
    <property type="evidence" value="ECO:0007669"/>
    <property type="project" value="UniProtKB-UniRule"/>
</dbReference>
<proteinExistence type="inferred from homology"/>
<keyword evidence="1" id="KW-0812">Transmembrane</keyword>
<feature type="chain" id="PRO_5017107326" description="High-affinity nitrate transporter" evidence="1">
    <location>
        <begin position="24"/>
        <end position="204"/>
    </location>
</feature>
<dbReference type="PANTHER" id="PTHR34806">
    <property type="entry name" value="HIGH-AFFINITY NITRATE TRANSPORTER 3.2"/>
    <property type="match status" value="1"/>
</dbReference>
<feature type="transmembrane region" description="Helical" evidence="1">
    <location>
        <begin position="175"/>
        <end position="194"/>
    </location>
</feature>
<dbReference type="PANTHER" id="PTHR34806:SF10">
    <property type="entry name" value="HIGH-AFFINITY NITRATE TRANSPORTER"/>
    <property type="match status" value="1"/>
</dbReference>
<dbReference type="GO" id="GO:0015112">
    <property type="term" value="F:nitrate transmembrane transporter activity"/>
    <property type="evidence" value="ECO:0007669"/>
    <property type="project" value="TreeGrafter"/>
</dbReference>
<gene>
    <name evidence="2" type="ORF">CDL12_04341</name>
</gene>
<sequence length="204" mass="22595">MESCLLLTAASLLLLCFARTSLGDVFFSTLPQTLVVTASPTQGQVLKAGEDSITIAWGLNQSFPEGTDSSYNQVKLTLCYAPISQADRGWRKTEDNLSKDKTCQFTIAQKTYNRITQNFTWIIEKDIPTATYFVRAYAYDSLGNEVAYGQTTDGKKRSNLLKVEAINGRNLSIEIASVCFSAFSLLSAVGFFVVEKRGRRLVKN</sequence>
<dbReference type="OrthoDB" id="2015470at2759"/>
<accession>A0A2G9HZK5</accession>
<keyword evidence="1" id="KW-1003">Cell membrane</keyword>
<dbReference type="PIRSF" id="PIRSF012939">
    <property type="entry name" value="Transpt_NO3_Nar2"/>
    <property type="match status" value="1"/>
</dbReference>
<comment type="caution">
    <text evidence="2">The sequence shown here is derived from an EMBL/GenBank/DDBJ whole genome shotgun (WGS) entry which is preliminary data.</text>
</comment>
<keyword evidence="1" id="KW-0732">Signal</keyword>
<organism evidence="2 3">
    <name type="scientific">Handroanthus impetiginosus</name>
    <dbReference type="NCBI Taxonomy" id="429701"/>
    <lineage>
        <taxon>Eukaryota</taxon>
        <taxon>Viridiplantae</taxon>
        <taxon>Streptophyta</taxon>
        <taxon>Embryophyta</taxon>
        <taxon>Tracheophyta</taxon>
        <taxon>Spermatophyta</taxon>
        <taxon>Magnoliopsida</taxon>
        <taxon>eudicotyledons</taxon>
        <taxon>Gunneridae</taxon>
        <taxon>Pentapetalae</taxon>
        <taxon>asterids</taxon>
        <taxon>lamiids</taxon>
        <taxon>Lamiales</taxon>
        <taxon>Bignoniaceae</taxon>
        <taxon>Crescentiina</taxon>
        <taxon>Tabebuia alliance</taxon>
        <taxon>Handroanthus</taxon>
    </lineage>
</organism>
<feature type="signal peptide" evidence="1">
    <location>
        <begin position="1"/>
        <end position="23"/>
    </location>
</feature>
<name>A0A2G9HZK5_9LAMI</name>
<keyword evidence="1" id="KW-1133">Transmembrane helix</keyword>
<dbReference type="InterPro" id="IPR016605">
    <property type="entry name" value="Transptr_NO3_Nar2"/>
</dbReference>
<dbReference type="GO" id="GO:0010167">
    <property type="term" value="P:response to nitrate"/>
    <property type="evidence" value="ECO:0007669"/>
    <property type="project" value="UniProtKB-UniRule"/>
</dbReference>
<comment type="similarity">
    <text evidence="1">Belongs to the NAR2 family.</text>
</comment>
<dbReference type="Pfam" id="PF16974">
    <property type="entry name" value="NAR2"/>
    <property type="match status" value="1"/>
</dbReference>
<comment type="function">
    <text evidence="1">Involved in nitrate transport.</text>
</comment>
<reference evidence="3" key="1">
    <citation type="journal article" date="2018" name="Gigascience">
        <title>Genome assembly of the Pink Ipe (Handroanthus impetiginosus, Bignoniaceae), a highly valued, ecologically keystone Neotropical timber forest tree.</title>
        <authorList>
            <person name="Silva-Junior O.B."/>
            <person name="Grattapaglia D."/>
            <person name="Novaes E."/>
            <person name="Collevatti R.G."/>
        </authorList>
    </citation>
    <scope>NUCLEOTIDE SEQUENCE [LARGE SCALE GENOMIC DNA]</scope>
    <source>
        <strain evidence="3">cv. UFG-1</strain>
    </source>
</reference>
<dbReference type="AlphaFoldDB" id="A0A2G9HZK5"/>
<dbReference type="GO" id="GO:0005886">
    <property type="term" value="C:plasma membrane"/>
    <property type="evidence" value="ECO:0007669"/>
    <property type="project" value="UniProtKB-UniRule"/>
</dbReference>
<dbReference type="EMBL" id="NKXS01000660">
    <property type="protein sequence ID" value="PIN22945.1"/>
    <property type="molecule type" value="Genomic_DNA"/>
</dbReference>
<keyword evidence="3" id="KW-1185">Reference proteome</keyword>
<dbReference type="STRING" id="429701.A0A2G9HZK5"/>